<dbReference type="GO" id="GO:0050863">
    <property type="term" value="P:regulation of T cell activation"/>
    <property type="evidence" value="ECO:0007669"/>
    <property type="project" value="UniProtKB-ARBA"/>
</dbReference>
<keyword evidence="7" id="KW-0325">Glycoprotein</keyword>
<evidence type="ECO:0000256" key="8">
    <source>
        <dbReference type="ARBA" id="ARBA00023319"/>
    </source>
</evidence>
<keyword evidence="8" id="KW-0393">Immunoglobulin domain</keyword>
<feature type="compositionally biased region" description="Basic residues" evidence="10">
    <location>
        <begin position="330"/>
        <end position="339"/>
    </location>
</feature>
<feature type="compositionally biased region" description="Basic and acidic residues" evidence="10">
    <location>
        <begin position="340"/>
        <end position="349"/>
    </location>
</feature>
<dbReference type="SUPFAM" id="SSF74853">
    <property type="entry name" value="Lamin A/C globular tail domain"/>
    <property type="match status" value="1"/>
</dbReference>
<dbReference type="InterPro" id="IPR050504">
    <property type="entry name" value="IgSF_BTN/MOG"/>
</dbReference>
<sequence>MLNADTKLLKSHPTPLIVLVFHLLLTHFCRGQFQLIGSSQPIVATLGHDIILPCHLDPAEDASGLTLEWTRADLNPRFVHVWRDGQELESKKHPSFEGRTSLFIDELKLGNISLKVSKVKIGDQGTYRCFIPSPGKQSSVQLVVAAVFSPVLSLAGIDKDTSGVVLQCESKGWYPEPEVVWLDGEGNLLSAGPTETVRGPDDLYTVSSRVTVEKRHSNNFTCRVQQKNINQTRETHIYISDDFFEVQSSSFTLTVGLAVSLAVCILLILLLVFFVWKWRQNIIINKGSHWGDSGRGEERNCSKRNKTEDQRETLMADETVQMEVLNEGKGKKKNKHLNKQKTEQQRREEAENRVKRVLILFSEELETRKNEKQDELQQLREERQRHQNNLQTVKKELENKNKELQTIQAMLSRWPLRGRKEEEQKKNKAEQEVETLKKKMETHQKELDIKIKQVEDKQAEVQQLQDEIQRMETNLRTLMENLESNNKELERSQAAPVRSPSSWLEGKQAEISQLLQEKQNRQKEVDTLYNQLETKNKELDQKLWHEQQRAEKAEKDLKELKIRNKEWEKKFKEEKKKRKEAERKVENSNKEPEPKYIANRCEVLEENDTSSTNQSSITAPDVEVDPQGKYIRLRNSSNEEQQLGGWRLGVRLNETKPIMYTFENSFKLQAGNTVTLWASGSGGRHDATDRVWMDLKSWRSGDKLQVTLISNTGDIHHNSDHIISGR</sequence>
<feature type="transmembrane region" description="Helical" evidence="11">
    <location>
        <begin position="251"/>
        <end position="276"/>
    </location>
</feature>
<dbReference type="InterPro" id="IPR013106">
    <property type="entry name" value="Ig_V-set"/>
</dbReference>
<dbReference type="InterPro" id="IPR007110">
    <property type="entry name" value="Ig-like_dom"/>
</dbReference>
<dbReference type="GO" id="GO:1903037">
    <property type="term" value="P:regulation of leukocyte cell-cell adhesion"/>
    <property type="evidence" value="ECO:0007669"/>
    <property type="project" value="UniProtKB-ARBA"/>
</dbReference>
<evidence type="ECO:0000256" key="2">
    <source>
        <dbReference type="ARBA" id="ARBA00022692"/>
    </source>
</evidence>
<keyword evidence="15" id="KW-1185">Reference proteome</keyword>
<comment type="subcellular location">
    <subcellularLocation>
        <location evidence="1">Membrane</location>
    </subcellularLocation>
</comment>
<feature type="domain" description="Ig-like" evidence="12">
    <location>
        <begin position="150"/>
        <end position="238"/>
    </location>
</feature>
<dbReference type="InterPro" id="IPR053896">
    <property type="entry name" value="BTN3A2-like_Ig-C"/>
</dbReference>
<dbReference type="Gene3D" id="2.60.40.1260">
    <property type="entry name" value="Lamin Tail domain"/>
    <property type="match status" value="1"/>
</dbReference>
<dbReference type="Ensembl" id="ENSDLAT00005078076.1">
    <property type="protein sequence ID" value="ENSDLAP00005068811.1"/>
    <property type="gene ID" value="ENSDLAG00005002994.2"/>
</dbReference>
<evidence type="ECO:0000256" key="3">
    <source>
        <dbReference type="ARBA" id="ARBA00022729"/>
    </source>
</evidence>
<dbReference type="Gene3D" id="2.60.40.10">
    <property type="entry name" value="Immunoglobulins"/>
    <property type="match status" value="2"/>
</dbReference>
<evidence type="ECO:0000256" key="4">
    <source>
        <dbReference type="ARBA" id="ARBA00022989"/>
    </source>
</evidence>
<keyword evidence="6" id="KW-1015">Disulfide bond</keyword>
<dbReference type="InterPro" id="IPR036415">
    <property type="entry name" value="Lamin_tail_dom_sf"/>
</dbReference>
<dbReference type="PROSITE" id="PS50835">
    <property type="entry name" value="IG_LIKE"/>
    <property type="match status" value="2"/>
</dbReference>
<keyword evidence="2 11" id="KW-0812">Transmembrane</keyword>
<evidence type="ECO:0008006" key="16">
    <source>
        <dbReference type="Google" id="ProtNLM"/>
    </source>
</evidence>
<dbReference type="SMART" id="SM00407">
    <property type="entry name" value="IGc1"/>
    <property type="match status" value="1"/>
</dbReference>
<keyword evidence="4 11" id="KW-1133">Transmembrane helix</keyword>
<evidence type="ECO:0000256" key="5">
    <source>
        <dbReference type="ARBA" id="ARBA00023136"/>
    </source>
</evidence>
<feature type="compositionally biased region" description="Basic and acidic residues" evidence="10">
    <location>
        <begin position="292"/>
        <end position="311"/>
    </location>
</feature>
<dbReference type="InterPro" id="IPR036179">
    <property type="entry name" value="Ig-like_dom_sf"/>
</dbReference>
<evidence type="ECO:0000313" key="15">
    <source>
        <dbReference type="Proteomes" id="UP000694389"/>
    </source>
</evidence>
<dbReference type="InterPro" id="IPR003599">
    <property type="entry name" value="Ig_sub"/>
</dbReference>
<dbReference type="AlphaFoldDB" id="A0A8P4G0U4"/>
<dbReference type="InterPro" id="IPR001322">
    <property type="entry name" value="Lamin_tail_dom"/>
</dbReference>
<dbReference type="InterPro" id="IPR013783">
    <property type="entry name" value="Ig-like_fold"/>
</dbReference>
<reference evidence="14" key="2">
    <citation type="submission" date="2025-09" db="UniProtKB">
        <authorList>
            <consortium name="Ensembl"/>
        </authorList>
    </citation>
    <scope>IDENTIFICATION</scope>
</reference>
<dbReference type="Proteomes" id="UP000694389">
    <property type="component" value="Unassembled WGS sequence"/>
</dbReference>
<proteinExistence type="inferred from homology"/>
<dbReference type="PROSITE" id="PS51841">
    <property type="entry name" value="LTD"/>
    <property type="match status" value="1"/>
</dbReference>
<evidence type="ECO:0000259" key="12">
    <source>
        <dbReference type="PROSITE" id="PS50835"/>
    </source>
</evidence>
<protein>
    <recommendedName>
        <fullName evidence="16">Butyrophilin subfamily 1 member A1</fullName>
    </recommendedName>
</protein>
<dbReference type="Pfam" id="PF07686">
    <property type="entry name" value="V-set"/>
    <property type="match status" value="1"/>
</dbReference>
<comment type="similarity">
    <text evidence="9">Belongs to the SKINT family.</text>
</comment>
<evidence type="ECO:0000259" key="13">
    <source>
        <dbReference type="PROSITE" id="PS51841"/>
    </source>
</evidence>
<accession>A0A8P4G0U4</accession>
<dbReference type="SMART" id="SM00409">
    <property type="entry name" value="IG"/>
    <property type="match status" value="1"/>
</dbReference>
<evidence type="ECO:0000256" key="7">
    <source>
        <dbReference type="ARBA" id="ARBA00023180"/>
    </source>
</evidence>
<dbReference type="FunFam" id="2.60.40.10:FF:000088">
    <property type="entry name" value="Butyrophilin subfamily 1 member A1"/>
    <property type="match status" value="1"/>
</dbReference>
<dbReference type="FunFam" id="2.60.40.10:FF:000142">
    <property type="entry name" value="V-set domain-containing T-cell activation inhibitor 1"/>
    <property type="match status" value="1"/>
</dbReference>
<dbReference type="PANTHER" id="PTHR24100:SF151">
    <property type="entry name" value="ICOS LIGAND"/>
    <property type="match status" value="1"/>
</dbReference>
<organism evidence="14 15">
    <name type="scientific">Dicentrarchus labrax</name>
    <name type="common">European seabass</name>
    <name type="synonym">Morone labrax</name>
    <dbReference type="NCBI Taxonomy" id="13489"/>
    <lineage>
        <taxon>Eukaryota</taxon>
        <taxon>Metazoa</taxon>
        <taxon>Chordata</taxon>
        <taxon>Craniata</taxon>
        <taxon>Vertebrata</taxon>
        <taxon>Euteleostomi</taxon>
        <taxon>Actinopterygii</taxon>
        <taxon>Neopterygii</taxon>
        <taxon>Teleostei</taxon>
        <taxon>Neoteleostei</taxon>
        <taxon>Acanthomorphata</taxon>
        <taxon>Eupercaria</taxon>
        <taxon>Moronidae</taxon>
        <taxon>Dicentrarchus</taxon>
    </lineage>
</organism>
<dbReference type="Pfam" id="PF00932">
    <property type="entry name" value="LTD"/>
    <property type="match status" value="1"/>
</dbReference>
<feature type="domain" description="LTD" evidence="13">
    <location>
        <begin position="613"/>
        <end position="726"/>
    </location>
</feature>
<dbReference type="GO" id="GO:0005102">
    <property type="term" value="F:signaling receptor binding"/>
    <property type="evidence" value="ECO:0007669"/>
    <property type="project" value="TreeGrafter"/>
</dbReference>
<feature type="compositionally biased region" description="Basic and acidic residues" evidence="10">
    <location>
        <begin position="572"/>
        <end position="594"/>
    </location>
</feature>
<keyword evidence="5 11" id="KW-0472">Membrane</keyword>
<evidence type="ECO:0000256" key="1">
    <source>
        <dbReference type="ARBA" id="ARBA00004370"/>
    </source>
</evidence>
<dbReference type="PANTHER" id="PTHR24100">
    <property type="entry name" value="BUTYROPHILIN"/>
    <property type="match status" value="1"/>
</dbReference>
<keyword evidence="3" id="KW-0732">Signal</keyword>
<dbReference type="InterPro" id="IPR003597">
    <property type="entry name" value="Ig_C1-set"/>
</dbReference>
<dbReference type="Pfam" id="PF22705">
    <property type="entry name" value="C2-set_3"/>
    <property type="match status" value="1"/>
</dbReference>
<dbReference type="GO" id="GO:0009897">
    <property type="term" value="C:external side of plasma membrane"/>
    <property type="evidence" value="ECO:0007669"/>
    <property type="project" value="TreeGrafter"/>
</dbReference>
<evidence type="ECO:0000256" key="9">
    <source>
        <dbReference type="ARBA" id="ARBA00038221"/>
    </source>
</evidence>
<dbReference type="GO" id="GO:0042110">
    <property type="term" value="P:T cell activation"/>
    <property type="evidence" value="ECO:0007669"/>
    <property type="project" value="UniProtKB-ARBA"/>
</dbReference>
<evidence type="ECO:0000256" key="6">
    <source>
        <dbReference type="ARBA" id="ARBA00023157"/>
    </source>
</evidence>
<dbReference type="SUPFAM" id="SSF48726">
    <property type="entry name" value="Immunoglobulin"/>
    <property type="match status" value="2"/>
</dbReference>
<evidence type="ECO:0000256" key="11">
    <source>
        <dbReference type="SAM" id="Phobius"/>
    </source>
</evidence>
<feature type="domain" description="Ig-like" evidence="12">
    <location>
        <begin position="15"/>
        <end position="141"/>
    </location>
</feature>
<evidence type="ECO:0000313" key="14">
    <source>
        <dbReference type="Ensembl" id="ENSDLAP00005068811.1"/>
    </source>
</evidence>
<dbReference type="GO" id="GO:0001817">
    <property type="term" value="P:regulation of cytokine production"/>
    <property type="evidence" value="ECO:0007669"/>
    <property type="project" value="TreeGrafter"/>
</dbReference>
<dbReference type="GO" id="GO:0050852">
    <property type="term" value="P:T cell receptor signaling pathway"/>
    <property type="evidence" value="ECO:0007669"/>
    <property type="project" value="TreeGrafter"/>
</dbReference>
<feature type="region of interest" description="Disordered" evidence="10">
    <location>
        <begin position="325"/>
        <end position="349"/>
    </location>
</feature>
<dbReference type="GeneTree" id="ENSGT01050000244843"/>
<feature type="region of interest" description="Disordered" evidence="10">
    <location>
        <begin position="572"/>
        <end position="596"/>
    </location>
</feature>
<name>A0A8P4G0U4_DICLA</name>
<evidence type="ECO:0000256" key="10">
    <source>
        <dbReference type="SAM" id="MobiDB-lite"/>
    </source>
</evidence>
<feature type="region of interest" description="Disordered" evidence="10">
    <location>
        <begin position="291"/>
        <end position="311"/>
    </location>
</feature>
<reference evidence="14" key="1">
    <citation type="submission" date="2025-08" db="UniProtKB">
        <authorList>
            <consortium name="Ensembl"/>
        </authorList>
    </citation>
    <scope>IDENTIFICATION</scope>
</reference>